<protein>
    <submittedName>
        <fullName evidence="1">Tubulin tyrosine ligase like 10</fullName>
    </submittedName>
</protein>
<name>U3I3D7_ANAPP</name>
<organism evidence="1 2">
    <name type="scientific">Anas platyrhynchos platyrhynchos</name>
    <name type="common">Northern mallard</name>
    <dbReference type="NCBI Taxonomy" id="8840"/>
    <lineage>
        <taxon>Eukaryota</taxon>
        <taxon>Metazoa</taxon>
        <taxon>Chordata</taxon>
        <taxon>Craniata</taxon>
        <taxon>Vertebrata</taxon>
        <taxon>Euteleostomi</taxon>
        <taxon>Archelosauria</taxon>
        <taxon>Archosauria</taxon>
        <taxon>Dinosauria</taxon>
        <taxon>Saurischia</taxon>
        <taxon>Theropoda</taxon>
        <taxon>Coelurosauria</taxon>
        <taxon>Aves</taxon>
        <taxon>Neognathae</taxon>
        <taxon>Galloanserae</taxon>
        <taxon>Anseriformes</taxon>
        <taxon>Anatidae</taxon>
        <taxon>Anatinae</taxon>
        <taxon>Anas</taxon>
    </lineage>
</organism>
<dbReference type="Pfam" id="PF03133">
    <property type="entry name" value="TTL"/>
    <property type="match status" value="1"/>
</dbReference>
<sequence>MLSDPIALLHTRKYLHMAPRVLPSSLCSHLERSDRQDSLWLGLNPLPSPTSTRCHIRMMPGACRWCKGTRQHRTLLQLQLCCTAAFGNAAPSPLAHRGFGWLWRAVAFSILLLASEMLFRSLQKDLPLKEQEDLEHEFYPVSNSFLQYWINSSTLSNKVLSSTNSARKATLWMKLGAEMASVPPKRQKNTSPVLQGRKQQRAQALSAGRAISTASELELDEAKPHKNRTCGKACPREIQPEVVIREEPKGPGPYFYISGSNGAGLVSIYCQRRGWQRIYDNRRQDYALKWCEIKCRETYYHFKEGEQLLYQIPNNRVLTSKIGLLSCLREQERVMKKVGRSSNSKLLKMEEFFPESFRLDLKDERNAFSELCKEEQIWICKPSCSNQGRGIFLLKNPAAANTLQAKLHGSEGDLPSKRVQCRAPQARIVQRYIHQPLLLEGKKFDVRSYLLIACTAPYVLFFAQGYVRLTCTNYDAMSDDLTVHLTNQYMQKKNSLYSQLKDETVWRMEHFNNYVNEKFMKTNSLPKDWVFTVFTKRMQQIMLQCFLAAKHKLDRKLGYFDLIGCDFLIDENFKVWLLEMNANPALHTDCKVLRDIIPAVVYESLDLVLEIFNKCLKGQSVLPLETRCHFVLLYNEDAADLGQKQLLKLRPGLCMGRYLRPHTDSASYFGHSPTKEMDASSKKLSCSKRKVALLPKRTCQQTIS</sequence>
<dbReference type="Ensembl" id="ENSAPLT00000002333.2">
    <property type="protein sequence ID" value="ENSAPLP00000001757.2"/>
    <property type="gene ID" value="ENSAPLG00000002326.2"/>
</dbReference>
<dbReference type="GeneTree" id="ENSGT00940000160919"/>
<evidence type="ECO:0000313" key="2">
    <source>
        <dbReference type="Proteomes" id="UP000016666"/>
    </source>
</evidence>
<reference evidence="1" key="2">
    <citation type="submission" date="2025-08" db="UniProtKB">
        <authorList>
            <consortium name="Ensembl"/>
        </authorList>
    </citation>
    <scope>IDENTIFICATION</scope>
</reference>
<dbReference type="HOGENOM" id="CLU_022993_0_0_1"/>
<dbReference type="Gene3D" id="3.30.470.20">
    <property type="entry name" value="ATP-grasp fold, B domain"/>
    <property type="match status" value="1"/>
</dbReference>
<dbReference type="GO" id="GO:0070737">
    <property type="term" value="F:protein-glycine ligase activity, elongating"/>
    <property type="evidence" value="ECO:0007669"/>
    <property type="project" value="TreeGrafter"/>
</dbReference>
<dbReference type="InterPro" id="IPR004344">
    <property type="entry name" value="TTL/TTLL_fam"/>
</dbReference>
<reference evidence="1 2" key="1">
    <citation type="submission" date="2017-10" db="EMBL/GenBank/DDBJ databases">
        <title>A new Pekin duck reference genome.</title>
        <authorList>
            <person name="Hou Z.-C."/>
            <person name="Zhou Z.-K."/>
            <person name="Zhu F."/>
            <person name="Hou S.-S."/>
        </authorList>
    </citation>
    <scope>NUCLEOTIDE SEQUENCE [LARGE SCALE GENOMIC DNA]</scope>
</reference>
<dbReference type="PANTHER" id="PTHR46810">
    <property type="entry name" value="INACTIVE POLYGLYCYLASE TTLL10"/>
    <property type="match status" value="1"/>
</dbReference>
<keyword evidence="2" id="KW-1185">Reference proteome</keyword>
<dbReference type="InterPro" id="IPR027752">
    <property type="entry name" value="TTLL10"/>
</dbReference>
<dbReference type="Proteomes" id="UP000016666">
    <property type="component" value="Chromosome 22"/>
</dbReference>
<dbReference type="AlphaFoldDB" id="U3I3D7"/>
<evidence type="ECO:0000313" key="1">
    <source>
        <dbReference type="Ensembl" id="ENSAPLP00000001757.2"/>
    </source>
</evidence>
<accession>U3I3D7</accession>
<dbReference type="PROSITE" id="PS51221">
    <property type="entry name" value="TTL"/>
    <property type="match status" value="1"/>
</dbReference>
<gene>
    <name evidence="1" type="primary">TTLL10</name>
</gene>
<dbReference type="PANTHER" id="PTHR46810:SF1">
    <property type="entry name" value="INACTIVE POLYGLYCYLASE TTLL10"/>
    <property type="match status" value="1"/>
</dbReference>
<dbReference type="STRING" id="8840.ENSAPLP00000001757"/>
<reference evidence="1" key="3">
    <citation type="submission" date="2025-09" db="UniProtKB">
        <authorList>
            <consortium name="Ensembl"/>
        </authorList>
    </citation>
    <scope>IDENTIFICATION</scope>
</reference>
<proteinExistence type="predicted"/>
<dbReference type="SUPFAM" id="SSF56059">
    <property type="entry name" value="Glutathione synthetase ATP-binding domain-like"/>
    <property type="match status" value="1"/>
</dbReference>